<name>A0ABT5KP37_9BURK</name>
<feature type="domain" description="Carbohydrate kinase FGGY C-terminal" evidence="2">
    <location>
        <begin position="252"/>
        <end position="432"/>
    </location>
</feature>
<dbReference type="GO" id="GO:0016301">
    <property type="term" value="F:kinase activity"/>
    <property type="evidence" value="ECO:0007669"/>
    <property type="project" value="UniProtKB-KW"/>
</dbReference>
<evidence type="ECO:0000259" key="2">
    <source>
        <dbReference type="Pfam" id="PF21546"/>
    </source>
</evidence>
<evidence type="ECO:0000313" key="3">
    <source>
        <dbReference type="EMBL" id="MDC8784669.1"/>
    </source>
</evidence>
<dbReference type="Gene3D" id="3.30.420.40">
    <property type="match status" value="2"/>
</dbReference>
<gene>
    <name evidence="3" type="ORF">PRZ01_05645</name>
</gene>
<dbReference type="EMBL" id="JAQQXS010000004">
    <property type="protein sequence ID" value="MDC8784669.1"/>
    <property type="molecule type" value="Genomic_DNA"/>
</dbReference>
<reference evidence="3 4" key="1">
    <citation type="submission" date="2022-10" db="EMBL/GenBank/DDBJ databases">
        <title>paucibacter sp. hw8 Genome sequencing.</title>
        <authorList>
            <person name="Park S."/>
        </authorList>
    </citation>
    <scope>NUCLEOTIDE SEQUENCE [LARGE SCALE GENOMIC DNA]</scope>
    <source>
        <strain evidence="4">hw8</strain>
    </source>
</reference>
<dbReference type="RefSeq" id="WP_273595790.1">
    <property type="nucleotide sequence ID" value="NZ_JAQQXS010000004.1"/>
</dbReference>
<keyword evidence="4" id="KW-1185">Reference proteome</keyword>
<accession>A0ABT5KP37</accession>
<proteinExistence type="predicted"/>
<organism evidence="3 4">
    <name type="scientific">Roseateles koreensis</name>
    <dbReference type="NCBI Taxonomy" id="2987526"/>
    <lineage>
        <taxon>Bacteria</taxon>
        <taxon>Pseudomonadati</taxon>
        <taxon>Pseudomonadota</taxon>
        <taxon>Betaproteobacteria</taxon>
        <taxon>Burkholderiales</taxon>
        <taxon>Sphaerotilaceae</taxon>
        <taxon>Roseateles</taxon>
    </lineage>
</organism>
<feature type="domain" description="Carbohydrate kinase FGGY N-terminal" evidence="1">
    <location>
        <begin position="11"/>
        <end position="240"/>
    </location>
</feature>
<evidence type="ECO:0000259" key="1">
    <source>
        <dbReference type="Pfam" id="PF00370"/>
    </source>
</evidence>
<comment type="caution">
    <text evidence="3">The sequence shown here is derived from an EMBL/GenBank/DDBJ whole genome shotgun (WGS) entry which is preliminary data.</text>
</comment>
<dbReference type="SUPFAM" id="SSF53067">
    <property type="entry name" value="Actin-like ATPase domain"/>
    <property type="match status" value="1"/>
</dbReference>
<sequence>MSSPHRGRLDLVLDLGKTRAKLLVVDSEGLVVAERHRASRSKEMRGYLALDLDSLADWLEATILDLGDLRQQLSRAIVTSHGAAFALIDAHGLVLPVPDYEFSGFDQRPDNWSAQIGAFAETLSPNLPLGLNGATQLDWLERHFPQEFAMGQLLPYAQYWSWWLSGVAASEVTSLGCHSHLWNPSNGSFSSLARKRGWADRFAPMKRAWEVLGTVRPALAHRLGLPRDLRIHCGVHDSNACLARYLRGWPRSTLVSTGTWIVVMTPGANDAKLDAEVDMLGNVSVRHELIPTGRFMGGRELAHLCAGADPSLANAEDLDRLLQRGLMVRPSFEMQGGPFRERSGSVTDRQGPIELTALTASERASLAACYTAQVTSWIVDRLGGAGPVVVDGPFAENSIFTGVLAALLPDSEVCISIDPLEGTARGAWQLSRWTEPRIMEPRIRSVPAWPSEALNSMHARWLADIDAWMAGAHA</sequence>
<dbReference type="Proteomes" id="UP001219862">
    <property type="component" value="Unassembled WGS sequence"/>
</dbReference>
<dbReference type="InterPro" id="IPR018484">
    <property type="entry name" value="FGGY_N"/>
</dbReference>
<evidence type="ECO:0000313" key="4">
    <source>
        <dbReference type="Proteomes" id="UP001219862"/>
    </source>
</evidence>
<dbReference type="InterPro" id="IPR049382">
    <property type="entry name" value="FGGY_C_2"/>
</dbReference>
<keyword evidence="3" id="KW-0418">Kinase</keyword>
<protein>
    <submittedName>
        <fullName evidence="3">FGGY family carbohydrate kinase</fullName>
    </submittedName>
</protein>
<dbReference type="CDD" id="cd07772">
    <property type="entry name" value="ASKHA_NBD_FGGY_NaCK-like"/>
    <property type="match status" value="1"/>
</dbReference>
<keyword evidence="3" id="KW-0808">Transferase</keyword>
<dbReference type="Pfam" id="PF21546">
    <property type="entry name" value="FGGY_C_2"/>
    <property type="match status" value="1"/>
</dbReference>
<dbReference type="InterPro" id="IPR043129">
    <property type="entry name" value="ATPase_NBD"/>
</dbReference>
<dbReference type="Pfam" id="PF00370">
    <property type="entry name" value="FGGY_N"/>
    <property type="match status" value="1"/>
</dbReference>